<dbReference type="PANTHER" id="PTHR47816">
    <property type="entry name" value="RIBOSOMAL RNA SMALL SUBUNIT METHYLTRANSFERASE C"/>
    <property type="match status" value="1"/>
</dbReference>
<sequence length="351" mass="37742">MSSLPNTHEVLLRNAHLLNGRVAILGLSDAGLLPQCPLAGLVMTEHAGVFKTLTPYTDWQQCFGYDTEGLQSGAFDTVIVFLPKARAELSLRLAMAQFLARSGASLVMIGEKKEGVAGGSKQFLQAVPDGMKIDSARHCQVWCGTNSQPKDVFTLEDYLEWTPVSCAGVDVSVAGLPGVFSEGELDGGTRLLLENLAEKPLSGEKVLDFACGAGVIGSWIQGYRRVAGDEPGVVDGVDVQAQAVACAKATYERAGAQGEIHAEDGLAGLKGRWQAVVTNPPFHSGVKTDTSMTEQFIRQVAKHLVPGGELRLVANSFLPYEALLQRFIGPVQTLAQDKRFTVYRAFQRVPR</sequence>
<dbReference type="PANTHER" id="PTHR47816:SF4">
    <property type="entry name" value="RIBOSOMAL RNA SMALL SUBUNIT METHYLTRANSFERASE C"/>
    <property type="match status" value="1"/>
</dbReference>
<keyword evidence="2 6" id="KW-0698">rRNA processing</keyword>
<evidence type="ECO:0000256" key="6">
    <source>
        <dbReference type="HAMAP-Rule" id="MF_01862"/>
    </source>
</evidence>
<keyword evidence="4 6" id="KW-0808">Transferase</keyword>
<feature type="domain" description="Methyltransferase small" evidence="7">
    <location>
        <begin position="172"/>
        <end position="344"/>
    </location>
</feature>
<name>A0A3M2RKN7_9GAMM</name>
<dbReference type="InterPro" id="IPR029063">
    <property type="entry name" value="SAM-dependent_MTases_sf"/>
</dbReference>
<evidence type="ECO:0000256" key="4">
    <source>
        <dbReference type="ARBA" id="ARBA00022679"/>
    </source>
</evidence>
<comment type="subunit">
    <text evidence="6">Monomer.</text>
</comment>
<comment type="function">
    <text evidence="6">Specifically methylates the guanine in position 1207 of 16S rRNA in the 30S particle.</text>
</comment>
<comment type="similarity">
    <text evidence="6">Belongs to the methyltransferase superfamily. RsmC family.</text>
</comment>
<dbReference type="AlphaFoldDB" id="A0A3M2RKN7"/>
<dbReference type="InterPro" id="IPR023543">
    <property type="entry name" value="rRNA_ssu_MeTfrase_C"/>
</dbReference>
<keyword evidence="10" id="KW-1185">Reference proteome</keyword>
<dbReference type="GO" id="GO:0052914">
    <property type="term" value="F:16S rRNA (guanine(1207)-N(2))-methyltransferase activity"/>
    <property type="evidence" value="ECO:0007669"/>
    <property type="project" value="UniProtKB-EC"/>
</dbReference>
<evidence type="ECO:0000256" key="3">
    <source>
        <dbReference type="ARBA" id="ARBA00022603"/>
    </source>
</evidence>
<protein>
    <recommendedName>
        <fullName evidence="6">Ribosomal RNA small subunit methyltransferase C</fullName>
        <ecNumber evidence="6">2.1.1.172</ecNumber>
    </recommendedName>
    <alternativeName>
        <fullName evidence="6">16S rRNA m2G1207 methyltransferase</fullName>
    </alternativeName>
    <alternativeName>
        <fullName evidence="6">rRNA (guanine-N(2)-)-methyltransferase RsmC</fullName>
    </alternativeName>
</protein>
<dbReference type="InterPro" id="IPR007848">
    <property type="entry name" value="Small_mtfrase_dom"/>
</dbReference>
<proteinExistence type="inferred from homology"/>
<evidence type="ECO:0000313" key="9">
    <source>
        <dbReference type="EMBL" id="RMJ05897.1"/>
    </source>
</evidence>
<evidence type="ECO:0000313" key="10">
    <source>
        <dbReference type="Proteomes" id="UP000265903"/>
    </source>
</evidence>
<accession>A0A3M2RKN7</accession>
<keyword evidence="5 6" id="KW-0949">S-adenosyl-L-methionine</keyword>
<dbReference type="InterPro" id="IPR013675">
    <property type="entry name" value="Mtase_sm_N"/>
</dbReference>
<comment type="caution">
    <text evidence="9">The sequence shown here is derived from an EMBL/GenBank/DDBJ whole genome shotgun (WGS) entry which is preliminary data.</text>
</comment>
<gene>
    <name evidence="6 9" type="primary">rsmC</name>
    <name evidence="9" type="ORF">DOQ08_00573</name>
</gene>
<dbReference type="EC" id="2.1.1.172" evidence="6"/>
<dbReference type="CDD" id="cd02440">
    <property type="entry name" value="AdoMet_MTases"/>
    <property type="match status" value="1"/>
</dbReference>
<comment type="subcellular location">
    <subcellularLocation>
        <location evidence="6">Cytoplasm</location>
    </subcellularLocation>
</comment>
<dbReference type="Proteomes" id="UP000265903">
    <property type="component" value="Unassembled WGS sequence"/>
</dbReference>
<dbReference type="InterPro" id="IPR002052">
    <property type="entry name" value="DNA_methylase_N6_adenine_CS"/>
</dbReference>
<dbReference type="GO" id="GO:0005737">
    <property type="term" value="C:cytoplasm"/>
    <property type="evidence" value="ECO:0007669"/>
    <property type="project" value="UniProtKB-SubCell"/>
</dbReference>
<keyword evidence="1 6" id="KW-0963">Cytoplasm</keyword>
<dbReference type="Pfam" id="PF08468">
    <property type="entry name" value="MTS_N"/>
    <property type="match status" value="1"/>
</dbReference>
<dbReference type="PROSITE" id="PS00092">
    <property type="entry name" value="N6_MTASE"/>
    <property type="match status" value="1"/>
</dbReference>
<dbReference type="Pfam" id="PF05175">
    <property type="entry name" value="MTS"/>
    <property type="match status" value="1"/>
</dbReference>
<dbReference type="Gene3D" id="3.40.50.150">
    <property type="entry name" value="Vaccinia Virus protein VP39"/>
    <property type="match status" value="2"/>
</dbReference>
<comment type="catalytic activity">
    <reaction evidence="6">
        <text>guanosine(1207) in 16S rRNA + S-adenosyl-L-methionine = N(2)-methylguanosine(1207) in 16S rRNA + S-adenosyl-L-homocysteine + H(+)</text>
        <dbReference type="Rhea" id="RHEA:42736"/>
        <dbReference type="Rhea" id="RHEA-COMP:10213"/>
        <dbReference type="Rhea" id="RHEA-COMP:10214"/>
        <dbReference type="ChEBI" id="CHEBI:15378"/>
        <dbReference type="ChEBI" id="CHEBI:57856"/>
        <dbReference type="ChEBI" id="CHEBI:59789"/>
        <dbReference type="ChEBI" id="CHEBI:74269"/>
        <dbReference type="ChEBI" id="CHEBI:74481"/>
        <dbReference type="EC" id="2.1.1.172"/>
    </reaction>
</comment>
<dbReference type="GO" id="GO:0003676">
    <property type="term" value="F:nucleic acid binding"/>
    <property type="evidence" value="ECO:0007669"/>
    <property type="project" value="InterPro"/>
</dbReference>
<evidence type="ECO:0000256" key="5">
    <source>
        <dbReference type="ARBA" id="ARBA00022691"/>
    </source>
</evidence>
<dbReference type="EMBL" id="QMDL01000001">
    <property type="protein sequence ID" value="RMJ05897.1"/>
    <property type="molecule type" value="Genomic_DNA"/>
</dbReference>
<dbReference type="SUPFAM" id="SSF53335">
    <property type="entry name" value="S-adenosyl-L-methionine-dependent methyltransferases"/>
    <property type="match status" value="1"/>
</dbReference>
<dbReference type="RefSeq" id="WP_114333379.1">
    <property type="nucleotide sequence ID" value="NZ_QMDL01000001.1"/>
</dbReference>
<organism evidence="9 10">
    <name type="scientific">Marinobacter litoralis</name>
    <dbReference type="NCBI Taxonomy" id="187981"/>
    <lineage>
        <taxon>Bacteria</taxon>
        <taxon>Pseudomonadati</taxon>
        <taxon>Pseudomonadota</taxon>
        <taxon>Gammaproteobacteria</taxon>
        <taxon>Pseudomonadales</taxon>
        <taxon>Marinobacteraceae</taxon>
        <taxon>Marinobacter</taxon>
    </lineage>
</organism>
<evidence type="ECO:0000256" key="1">
    <source>
        <dbReference type="ARBA" id="ARBA00022490"/>
    </source>
</evidence>
<feature type="domain" description="Methyltransferase small N-terminal" evidence="8">
    <location>
        <begin position="9"/>
        <end position="159"/>
    </location>
</feature>
<reference evidence="9 10" key="1">
    <citation type="submission" date="2018-08" db="EMBL/GenBank/DDBJ databases">
        <title>Whole Genome Sequence of the Moderate Halophilic Marine Bacterium Marinobacter litoralis Sw-45.</title>
        <authorList>
            <person name="Musa H."/>
        </authorList>
    </citation>
    <scope>NUCLEOTIDE SEQUENCE [LARGE SCALE GENOMIC DNA]</scope>
    <source>
        <strain evidence="9 10">Sw-45</strain>
    </source>
</reference>
<dbReference type="OrthoDB" id="9816072at2"/>
<evidence type="ECO:0000256" key="2">
    <source>
        <dbReference type="ARBA" id="ARBA00022552"/>
    </source>
</evidence>
<evidence type="ECO:0000259" key="8">
    <source>
        <dbReference type="Pfam" id="PF08468"/>
    </source>
</evidence>
<keyword evidence="3 6" id="KW-0489">Methyltransferase</keyword>
<dbReference type="HAMAP" id="MF_01862">
    <property type="entry name" value="16SrRNA_methyltr_C"/>
    <property type="match status" value="1"/>
</dbReference>
<dbReference type="InterPro" id="IPR046977">
    <property type="entry name" value="RsmC/RlmG"/>
</dbReference>
<evidence type="ECO:0000259" key="7">
    <source>
        <dbReference type="Pfam" id="PF05175"/>
    </source>
</evidence>